<dbReference type="KEGG" id="ptr:134809189"/>
<organism evidence="2 3">
    <name type="scientific">Pan troglodytes</name>
    <name type="common">Chimpanzee</name>
    <dbReference type="NCBI Taxonomy" id="9598"/>
    <lineage>
        <taxon>Eukaryota</taxon>
        <taxon>Metazoa</taxon>
        <taxon>Chordata</taxon>
        <taxon>Craniata</taxon>
        <taxon>Vertebrata</taxon>
        <taxon>Euteleostomi</taxon>
        <taxon>Mammalia</taxon>
        <taxon>Eutheria</taxon>
        <taxon>Euarchontoglires</taxon>
        <taxon>Primates</taxon>
        <taxon>Haplorrhini</taxon>
        <taxon>Catarrhini</taxon>
        <taxon>Hominidae</taxon>
        <taxon>Pan</taxon>
    </lineage>
</organism>
<feature type="region of interest" description="Disordered" evidence="1">
    <location>
        <begin position="1"/>
        <end position="53"/>
    </location>
</feature>
<reference evidence="2" key="3">
    <citation type="submission" date="2025-09" db="UniProtKB">
        <authorList>
            <consortium name="Ensembl"/>
        </authorList>
    </citation>
    <scope>IDENTIFICATION</scope>
</reference>
<dbReference type="Ensembl" id="ENSPTRT00000095636.1">
    <property type="protein sequence ID" value="ENSPTRP00000076298.1"/>
    <property type="gene ID" value="ENSPTRG00000043868.1"/>
</dbReference>
<protein>
    <submittedName>
        <fullName evidence="2">Uncharacterized protein</fullName>
    </submittedName>
</protein>
<dbReference type="AlphaFoldDB" id="A0A2I3SH17"/>
<dbReference type="EMBL" id="AACZ04064906">
    <property type="status" value="NOT_ANNOTATED_CDS"/>
    <property type="molecule type" value="Genomic_DNA"/>
</dbReference>
<dbReference type="OMA" id="QPTEAHW"/>
<dbReference type="Proteomes" id="UP000002277">
    <property type="component" value="Chromosome 20"/>
</dbReference>
<name>A0A2I3SH17_PANTR</name>
<accession>A0A2I3SH17</accession>
<keyword evidence="3" id="KW-1185">Reference proteome</keyword>
<proteinExistence type="predicted"/>
<evidence type="ECO:0000313" key="2">
    <source>
        <dbReference type="Ensembl" id="ENSPTRP00000076298.1"/>
    </source>
</evidence>
<reference evidence="2 3" key="1">
    <citation type="journal article" date="2005" name="Nature">
        <title>Initial sequence of the chimpanzee genome and comparison with the human genome.</title>
        <authorList>
            <consortium name="Chimpanzee sequencing and analysis consortium"/>
        </authorList>
    </citation>
    <scope>NUCLEOTIDE SEQUENCE [LARGE SCALE GENOMIC DNA]</scope>
</reference>
<dbReference type="InParanoid" id="A0A2I3SH17"/>
<feature type="compositionally biased region" description="Basic residues" evidence="1">
    <location>
        <begin position="25"/>
        <end position="37"/>
    </location>
</feature>
<dbReference type="RefSeq" id="XP_063659239.1">
    <property type="nucleotide sequence ID" value="XM_063803169.1"/>
</dbReference>
<reference evidence="2" key="2">
    <citation type="submission" date="2025-08" db="UniProtKB">
        <authorList>
            <consortium name="Ensembl"/>
        </authorList>
    </citation>
    <scope>IDENTIFICATION</scope>
</reference>
<dbReference type="Bgee" id="ENSPTRG00000043868">
    <property type="expression patterns" value="Expressed in testis and 2 other cell types or tissues"/>
</dbReference>
<sequence length="165" mass="18417">MSAWELTHLSGKEGMASQPTEVHWGHRTRPQSRHGPSRKSNQALRGHGLRTRSREDTVTNPWLIWQVWEAARPVASPAPPDLCLQLSCSLGQAPRQLYGRQRCTTHILFPGRACCPGCSECGSRWPPAISNFRELPCLRSRPFWGSSHLPEGYKSTVDTMMGNSG</sequence>
<evidence type="ECO:0000256" key="1">
    <source>
        <dbReference type="SAM" id="MobiDB-lite"/>
    </source>
</evidence>
<dbReference type="GeneTree" id="ENSGT00860000136156"/>
<gene>
    <name evidence="2" type="primary">LOC134809189</name>
</gene>
<evidence type="ECO:0000313" key="3">
    <source>
        <dbReference type="Proteomes" id="UP000002277"/>
    </source>
</evidence>
<dbReference type="GeneID" id="134809189"/>